<protein>
    <submittedName>
        <fullName evidence="3">Alginate lyase-domain containing protein</fullName>
    </submittedName>
</protein>
<evidence type="ECO:0000313" key="4">
    <source>
        <dbReference type="Proteomes" id="UP000693970"/>
    </source>
</evidence>
<keyword evidence="4" id="KW-1185">Reference proteome</keyword>
<feature type="region of interest" description="Disordered" evidence="1">
    <location>
        <begin position="150"/>
        <end position="234"/>
    </location>
</feature>
<keyword evidence="3" id="KW-0456">Lyase</keyword>
<dbReference type="EMBL" id="JAGRRH010000033">
    <property type="protein sequence ID" value="KAG7339485.1"/>
    <property type="molecule type" value="Genomic_DNA"/>
</dbReference>
<dbReference type="OrthoDB" id="46714at2759"/>
<dbReference type="Pfam" id="PF05426">
    <property type="entry name" value="Alginate_lyase"/>
    <property type="match status" value="1"/>
</dbReference>
<feature type="region of interest" description="Disordered" evidence="1">
    <location>
        <begin position="1"/>
        <end position="44"/>
    </location>
</feature>
<comment type="caution">
    <text evidence="3">The sequence shown here is derived from an EMBL/GenBank/DDBJ whole genome shotgun (WGS) entry which is preliminary data.</text>
</comment>
<dbReference type="AlphaFoldDB" id="A0A9K3K9G3"/>
<feature type="domain" description="Alginate lyase" evidence="2">
    <location>
        <begin position="716"/>
        <end position="931"/>
    </location>
</feature>
<dbReference type="GO" id="GO:0016829">
    <property type="term" value="F:lyase activity"/>
    <property type="evidence" value="ECO:0007669"/>
    <property type="project" value="UniProtKB-KW"/>
</dbReference>
<evidence type="ECO:0000259" key="2">
    <source>
        <dbReference type="Pfam" id="PF05426"/>
    </source>
</evidence>
<evidence type="ECO:0000256" key="1">
    <source>
        <dbReference type="SAM" id="MobiDB-lite"/>
    </source>
</evidence>
<accession>A0A9K3K9G3</accession>
<feature type="compositionally biased region" description="Acidic residues" evidence="1">
    <location>
        <begin position="159"/>
        <end position="187"/>
    </location>
</feature>
<evidence type="ECO:0000313" key="3">
    <source>
        <dbReference type="EMBL" id="KAG7339485.1"/>
    </source>
</evidence>
<proteinExistence type="predicted"/>
<feature type="compositionally biased region" description="Acidic residues" evidence="1">
    <location>
        <begin position="216"/>
        <end position="234"/>
    </location>
</feature>
<feature type="compositionally biased region" description="Basic residues" evidence="1">
    <location>
        <begin position="1"/>
        <end position="12"/>
    </location>
</feature>
<reference evidence="3" key="2">
    <citation type="submission" date="2021-04" db="EMBL/GenBank/DDBJ databases">
        <authorList>
            <person name="Podell S."/>
        </authorList>
    </citation>
    <scope>NUCLEOTIDE SEQUENCE</scope>
    <source>
        <strain evidence="3">Hildebrandi</strain>
    </source>
</reference>
<feature type="compositionally biased region" description="Basic residues" evidence="1">
    <location>
        <begin position="97"/>
        <end position="118"/>
    </location>
</feature>
<name>A0A9K3K9G3_9STRA</name>
<feature type="compositionally biased region" description="Basic and acidic residues" evidence="1">
    <location>
        <begin position="188"/>
        <end position="204"/>
    </location>
</feature>
<dbReference type="InterPro" id="IPR008397">
    <property type="entry name" value="Alginate_lyase_dom"/>
</dbReference>
<gene>
    <name evidence="3" type="ORF">IV203_002538</name>
</gene>
<dbReference type="Proteomes" id="UP000693970">
    <property type="component" value="Unassembled WGS sequence"/>
</dbReference>
<feature type="region of interest" description="Disordered" evidence="1">
    <location>
        <begin position="96"/>
        <end position="120"/>
    </location>
</feature>
<sequence>MQSPPRHSHSHRLATATVSKRNRRRTIAGPRHLSGCDRSSSSSSTSPTVLLVIVIVMLLGCLHIDVWRKISQLDSDNAITETYSLLTTSKQAFVSSSRRRTKFKRSSRTKVPKNRHSNKANDLLLNTTDAKLIEQQDAILSFESNEHIQNHLNPVSDDNNNDDAIDDDDTNADADADADNNNDDDEMPEGHEDSESMDRIEKLRKLPLSLSHDERTDIEDTDDESNDDDDTDDDMIAPEVMTTNRQSASSVTIISSSDSNFYKLGLVRAIGNALPPRHDANQTLRNLEFILKYEPDFEQVHKHWVFNRIVDEDLLERLLKMLQRYNQTSYTVIPFVLKDYAKKQYEFRKGHDRDELDMIHKKSFYIDKWTDNDRAKYFDVIQDKKNLYVTNQNNARNVAMEWYMRPNSTMPDVDYVLPWDGNCFLTQAAFVKLQHDLIRWNSDPIAVYKATSSGRSFSQTNPKFRSLLKQPIKYFYTPMDRLLVGNEVLLDPNYIPRLDEEPQIVFHRTAVGRFDPTLRYGKKNKVEMLIRLGIKGPWDVYASDLAHVRDKVFSDWIAPPPPAGWVSRLFSGKSRLEKKNTSPQRVKARTDGMTRMLQRLDLQVATKVHGWNASTWMFYDQGILAKEAEFWVNAQQHNGTHHNGASPSGDSNSSLHNLIQNLIAHADHALHAGPWSVMDKEPCGCGKYNDCHDYYSFIGPNAMSVNTATNLPMCNNDAVRYDRSRLEAFQYNTTILALAYTITRQRSYVEKAAENIVTWFVNPKTRMNPRLGVEWQSGADQSFITKYGVIEFKDVYYFLDALRIVEESGVLTRKQSDSVKLWFRAYLEWLLVSKDKESRRGGLGAYFEPDHHGLFHDIQVISVASYVGNLTIALTTMHESVSRLLTQFTSKGELRNELHLSNCEHWQAFTLQGWFTLARMARKAGVNLWNKLRAASDPLLGTTERQSALCRAAEYTIPLLRHRPICKENAANKGEDVSRWLLLYLEVQHHCPNAEIRYPSFLWPDWWPLDSSLKSSLGDAYQMKPLHSQGTAIAPFWNLGLYEHDTAMLDNLQQGFSNISFHTHFM</sequence>
<reference evidence="3" key="1">
    <citation type="journal article" date="2021" name="Sci. Rep.">
        <title>Diploid genomic architecture of Nitzschia inconspicua, an elite biomass production diatom.</title>
        <authorList>
            <person name="Oliver A."/>
            <person name="Podell S."/>
            <person name="Pinowska A."/>
            <person name="Traller J.C."/>
            <person name="Smith S.R."/>
            <person name="McClure R."/>
            <person name="Beliaev A."/>
            <person name="Bohutskyi P."/>
            <person name="Hill E.A."/>
            <person name="Rabines A."/>
            <person name="Zheng H."/>
            <person name="Allen L.Z."/>
            <person name="Kuo A."/>
            <person name="Grigoriev I.V."/>
            <person name="Allen A.E."/>
            <person name="Hazlebeck D."/>
            <person name="Allen E.E."/>
        </authorList>
    </citation>
    <scope>NUCLEOTIDE SEQUENCE</scope>
    <source>
        <strain evidence="3">Hildebrandi</strain>
    </source>
</reference>
<organism evidence="3 4">
    <name type="scientific">Nitzschia inconspicua</name>
    <dbReference type="NCBI Taxonomy" id="303405"/>
    <lineage>
        <taxon>Eukaryota</taxon>
        <taxon>Sar</taxon>
        <taxon>Stramenopiles</taxon>
        <taxon>Ochrophyta</taxon>
        <taxon>Bacillariophyta</taxon>
        <taxon>Bacillariophyceae</taxon>
        <taxon>Bacillariophycidae</taxon>
        <taxon>Bacillariales</taxon>
        <taxon>Bacillariaceae</taxon>
        <taxon>Nitzschia</taxon>
    </lineage>
</organism>